<keyword evidence="2 4" id="KW-0274">FAD</keyword>
<evidence type="ECO:0000313" key="9">
    <source>
        <dbReference type="Proteomes" id="UP000294194"/>
    </source>
</evidence>
<feature type="site" description="Electron transfer via tryptophanyl radical" evidence="5">
    <location>
        <position position="358"/>
    </location>
</feature>
<evidence type="ECO:0000256" key="4">
    <source>
        <dbReference type="PIRSR" id="PIRSR602081-1"/>
    </source>
</evidence>
<dbReference type="Gene3D" id="3.40.50.620">
    <property type="entry name" value="HUPs"/>
    <property type="match status" value="1"/>
</dbReference>
<keyword evidence="1 4" id="KW-0285">Flavoprotein</keyword>
<keyword evidence="8" id="KW-0456">Lyase</keyword>
<protein>
    <submittedName>
        <fullName evidence="8">Deoxyribodipyrimidine photo-lyase</fullName>
    </submittedName>
</protein>
<keyword evidence="3 6" id="KW-0157">Chromophore</keyword>
<name>A0A4Q9GUH0_9MICO</name>
<dbReference type="GO" id="GO:0009416">
    <property type="term" value="P:response to light stimulus"/>
    <property type="evidence" value="ECO:0007669"/>
    <property type="project" value="TreeGrafter"/>
</dbReference>
<dbReference type="InterPro" id="IPR036134">
    <property type="entry name" value="Crypto/Photolyase_FAD-like_sf"/>
</dbReference>
<dbReference type="AlphaFoldDB" id="A0A4Q9GUH0"/>
<comment type="caution">
    <text evidence="8">The sequence shown here is derived from an EMBL/GenBank/DDBJ whole genome shotgun (WGS) entry which is preliminary data.</text>
</comment>
<dbReference type="GO" id="GO:0003677">
    <property type="term" value="F:DNA binding"/>
    <property type="evidence" value="ECO:0007669"/>
    <property type="project" value="TreeGrafter"/>
</dbReference>
<dbReference type="GO" id="GO:0071949">
    <property type="term" value="F:FAD binding"/>
    <property type="evidence" value="ECO:0007669"/>
    <property type="project" value="TreeGrafter"/>
</dbReference>
<dbReference type="PROSITE" id="PS00691">
    <property type="entry name" value="DNA_PHOTOLYASES_1_2"/>
    <property type="match status" value="1"/>
</dbReference>
<proteinExistence type="inferred from homology"/>
<feature type="binding site" evidence="4">
    <location>
        <begin position="238"/>
        <end position="242"/>
    </location>
    <ligand>
        <name>FAD</name>
        <dbReference type="ChEBI" id="CHEBI:57692"/>
    </ligand>
</feature>
<dbReference type="Pfam" id="PF03441">
    <property type="entry name" value="FAD_binding_7"/>
    <property type="match status" value="1"/>
</dbReference>
<dbReference type="Pfam" id="PF00875">
    <property type="entry name" value="DNA_photolyase"/>
    <property type="match status" value="1"/>
</dbReference>
<evidence type="ECO:0000256" key="2">
    <source>
        <dbReference type="ARBA" id="ARBA00022827"/>
    </source>
</evidence>
<dbReference type="InterPro" id="IPR005101">
    <property type="entry name" value="Cryptochr/Photolyase_FAD-bd"/>
</dbReference>
<feature type="domain" description="Photolyase/cryptochrome alpha/beta" evidence="7">
    <location>
        <begin position="7"/>
        <end position="135"/>
    </location>
</feature>
<dbReference type="GO" id="GO:0006950">
    <property type="term" value="P:response to stress"/>
    <property type="evidence" value="ECO:0007669"/>
    <property type="project" value="UniProtKB-ARBA"/>
</dbReference>
<comment type="cofactor">
    <cofactor evidence="4">
        <name>FAD</name>
        <dbReference type="ChEBI" id="CHEBI:57692"/>
    </cofactor>
    <text evidence="4">Binds 1 FAD per subunit.</text>
</comment>
<dbReference type="InterPro" id="IPR002081">
    <property type="entry name" value="Cryptochrome/DNA_photolyase_1"/>
</dbReference>
<dbReference type="InterPro" id="IPR014729">
    <property type="entry name" value="Rossmann-like_a/b/a_fold"/>
</dbReference>
<dbReference type="PROSITE" id="PS00394">
    <property type="entry name" value="DNA_PHOTOLYASES_1_1"/>
    <property type="match status" value="1"/>
</dbReference>
<dbReference type="EMBL" id="SISG01000001">
    <property type="protein sequence ID" value="TBN58411.1"/>
    <property type="molecule type" value="Genomic_DNA"/>
</dbReference>
<feature type="binding site" evidence="4">
    <location>
        <position position="227"/>
    </location>
    <ligand>
        <name>FAD</name>
        <dbReference type="ChEBI" id="CHEBI:57692"/>
    </ligand>
</feature>
<feature type="site" description="Electron transfer via tryptophanyl radical" evidence="5">
    <location>
        <position position="381"/>
    </location>
</feature>
<dbReference type="Proteomes" id="UP000294194">
    <property type="component" value="Unassembled WGS sequence"/>
</dbReference>
<evidence type="ECO:0000256" key="1">
    <source>
        <dbReference type="ARBA" id="ARBA00022630"/>
    </source>
</evidence>
<dbReference type="SUPFAM" id="SSF48173">
    <property type="entry name" value="Cryptochrome/photolyase FAD-binding domain"/>
    <property type="match status" value="1"/>
</dbReference>
<keyword evidence="9" id="KW-1185">Reference proteome</keyword>
<dbReference type="PANTHER" id="PTHR11455:SF9">
    <property type="entry name" value="CRYPTOCHROME CIRCADIAN CLOCK 5 ISOFORM X1"/>
    <property type="match status" value="1"/>
</dbReference>
<evidence type="ECO:0000256" key="5">
    <source>
        <dbReference type="PIRSR" id="PIRSR602081-2"/>
    </source>
</evidence>
<evidence type="ECO:0000313" key="8">
    <source>
        <dbReference type="EMBL" id="TBN58411.1"/>
    </source>
</evidence>
<dbReference type="PANTHER" id="PTHR11455">
    <property type="entry name" value="CRYPTOCHROME"/>
    <property type="match status" value="1"/>
</dbReference>
<dbReference type="SUPFAM" id="SSF52425">
    <property type="entry name" value="Cryptochrome/photolyase, N-terminal domain"/>
    <property type="match status" value="1"/>
</dbReference>
<evidence type="ECO:0000256" key="3">
    <source>
        <dbReference type="ARBA" id="ARBA00022991"/>
    </source>
</evidence>
<dbReference type="InterPro" id="IPR036155">
    <property type="entry name" value="Crypto/Photolyase_N_sf"/>
</dbReference>
<dbReference type="PRINTS" id="PR00147">
    <property type="entry name" value="DNAPHOTLYASE"/>
</dbReference>
<feature type="binding site" evidence="4">
    <location>
        <position position="270"/>
    </location>
    <ligand>
        <name>FAD</name>
        <dbReference type="ChEBI" id="CHEBI:57692"/>
    </ligand>
</feature>
<dbReference type="GO" id="GO:0006139">
    <property type="term" value="P:nucleobase-containing compound metabolic process"/>
    <property type="evidence" value="ECO:0007669"/>
    <property type="project" value="UniProtKB-ARBA"/>
</dbReference>
<gene>
    <name evidence="8" type="ORF">EYE40_13975</name>
</gene>
<accession>A0A4Q9GUH0</accession>
<dbReference type="InterPro" id="IPR018394">
    <property type="entry name" value="DNA_photolyase_1_CS_C"/>
</dbReference>
<feature type="site" description="Electron transfer via tryptophanyl radical" evidence="5">
    <location>
        <position position="304"/>
    </location>
</feature>
<dbReference type="Gene3D" id="1.25.40.80">
    <property type="match status" value="1"/>
</dbReference>
<dbReference type="GO" id="GO:0003904">
    <property type="term" value="F:deoxyribodipyrimidine photo-lyase activity"/>
    <property type="evidence" value="ECO:0007669"/>
    <property type="project" value="TreeGrafter"/>
</dbReference>
<sequence>MNSAVLSPSIVWLRDDLRIADNPALAAAVERGAPVVVLYLRDDVSPGIRPLGSATRWWLHHSLVSLTESLRVLGAELTLRSGAAEEVLPALVAEVGAGAVFWNRRYGAAREIDARLKTRLRDDGLEVTSFHANLLFEPWTVTTGEGNPYRVFTPFWRACLERGVDRQPLPAPTAIQGLDVPSDTLDDWTLLPTRPDWAGGLRDTWTPGEQGGRERLERFAEDILEDYHRRDEPGIESTSGLSPHLRFGEVSPFQVWHYLRARPQPNTAKFLSEIGWREFNWSILYGFPELHKKNYRPAFDAFPWDEPDPAELAAWKSGHTGIPLVDAGMRELWHSGSMHNRVRMVVASFLIKNLLVDWRVGEAWFWDTLVDADEASNPGNWQWVAGSGADAAPYFRVFNPILQEEKFDKGRRYVRRWVPEIDSPEYPEPIVDLKKSRNDALAAYEAVKAAQPL</sequence>
<reference evidence="9" key="1">
    <citation type="submission" date="2019-02" db="EMBL/GenBank/DDBJ databases">
        <title>Glaciihabitans arcticus sp. nov., a psychrotolerant bacterium isolated from polar soil.</title>
        <authorList>
            <person name="Dahal R.H."/>
        </authorList>
    </citation>
    <scope>NUCLEOTIDE SEQUENCE [LARGE SCALE GENOMIC DNA]</scope>
    <source>
        <strain evidence="9">RP-3-7</strain>
    </source>
</reference>
<organism evidence="8 9">
    <name type="scientific">Glaciihabitans arcticus</name>
    <dbReference type="NCBI Taxonomy" id="2668039"/>
    <lineage>
        <taxon>Bacteria</taxon>
        <taxon>Bacillati</taxon>
        <taxon>Actinomycetota</taxon>
        <taxon>Actinomycetes</taxon>
        <taxon>Micrococcales</taxon>
        <taxon>Microbacteriaceae</taxon>
        <taxon>Glaciihabitans</taxon>
    </lineage>
</organism>
<dbReference type="InterPro" id="IPR006050">
    <property type="entry name" value="DNA_photolyase_N"/>
</dbReference>
<dbReference type="Gene3D" id="1.10.579.10">
    <property type="entry name" value="DNA Cyclobutane Dipyrimidine Photolyase, subunit A, domain 3"/>
    <property type="match status" value="1"/>
</dbReference>
<evidence type="ECO:0000259" key="7">
    <source>
        <dbReference type="PROSITE" id="PS51645"/>
    </source>
</evidence>
<evidence type="ECO:0000256" key="6">
    <source>
        <dbReference type="RuleBase" id="RU004182"/>
    </source>
</evidence>
<comment type="similarity">
    <text evidence="6">Belongs to the DNA photolyase family.</text>
</comment>
<dbReference type="PROSITE" id="PS51645">
    <property type="entry name" value="PHR_CRY_ALPHA_BETA"/>
    <property type="match status" value="1"/>
</dbReference>
<feature type="binding site" evidence="4">
    <location>
        <begin position="371"/>
        <end position="373"/>
    </location>
    <ligand>
        <name>FAD</name>
        <dbReference type="ChEBI" id="CHEBI:57692"/>
    </ligand>
</feature>